<reference evidence="7" key="1">
    <citation type="submission" date="2020-10" db="EMBL/GenBank/DDBJ databases">
        <authorList>
            <person name="Gilroy R."/>
        </authorList>
    </citation>
    <scope>NUCLEOTIDE SEQUENCE</scope>
    <source>
        <strain evidence="7">CHK189-12415</strain>
    </source>
</reference>
<evidence type="ECO:0000256" key="1">
    <source>
        <dbReference type="ARBA" id="ARBA00006272"/>
    </source>
</evidence>
<keyword evidence="5" id="KW-0378">Hydrolase</keyword>
<protein>
    <submittedName>
        <fullName evidence="7">GNAT family N-acetyltransferase</fullName>
    </submittedName>
</protein>
<evidence type="ECO:0000256" key="4">
    <source>
        <dbReference type="ARBA" id="ARBA00022723"/>
    </source>
</evidence>
<evidence type="ECO:0000256" key="3">
    <source>
        <dbReference type="ARBA" id="ARBA00022670"/>
    </source>
</evidence>
<feature type="domain" description="N-acetyltransferase" evidence="6">
    <location>
        <begin position="7"/>
        <end position="167"/>
    </location>
</feature>
<dbReference type="InterPro" id="IPR008007">
    <property type="entry name" value="Peptidase_M42"/>
</dbReference>
<dbReference type="Gene3D" id="3.40.630.10">
    <property type="entry name" value="Zn peptidases"/>
    <property type="match status" value="1"/>
</dbReference>
<dbReference type="PANTHER" id="PTHR32481">
    <property type="entry name" value="AMINOPEPTIDASE"/>
    <property type="match status" value="1"/>
</dbReference>
<dbReference type="Gene3D" id="2.40.30.40">
    <property type="entry name" value="Peptidase M42, domain 2"/>
    <property type="match status" value="1"/>
</dbReference>
<dbReference type="PANTHER" id="PTHR32481:SF0">
    <property type="entry name" value="AMINOPEPTIDASE YPDE-RELATED"/>
    <property type="match status" value="1"/>
</dbReference>
<proteinExistence type="inferred from homology"/>
<dbReference type="Proteomes" id="UP000824241">
    <property type="component" value="Unassembled WGS sequence"/>
</dbReference>
<organism evidence="7 8">
    <name type="scientific">Candidatus Faecivivens stercoravium</name>
    <dbReference type="NCBI Taxonomy" id="2840803"/>
    <lineage>
        <taxon>Bacteria</taxon>
        <taxon>Bacillati</taxon>
        <taxon>Bacillota</taxon>
        <taxon>Clostridia</taxon>
        <taxon>Eubacteriales</taxon>
        <taxon>Oscillospiraceae</taxon>
        <taxon>Oscillospiraceae incertae sedis</taxon>
        <taxon>Candidatus Faecivivens</taxon>
    </lineage>
</organism>
<reference evidence="7" key="2">
    <citation type="journal article" date="2021" name="PeerJ">
        <title>Extensive microbial diversity within the chicken gut microbiome revealed by metagenomics and culture.</title>
        <authorList>
            <person name="Gilroy R."/>
            <person name="Ravi A."/>
            <person name="Getino M."/>
            <person name="Pursley I."/>
            <person name="Horton D.L."/>
            <person name="Alikhan N.F."/>
            <person name="Baker D."/>
            <person name="Gharbi K."/>
            <person name="Hall N."/>
            <person name="Watson M."/>
            <person name="Adriaenssens E.M."/>
            <person name="Foster-Nyarko E."/>
            <person name="Jarju S."/>
            <person name="Secka A."/>
            <person name="Antonio M."/>
            <person name="Oren A."/>
            <person name="Chaudhuri R.R."/>
            <person name="La Ragione R."/>
            <person name="Hildebrand F."/>
            <person name="Pallen M.J."/>
        </authorList>
    </citation>
    <scope>NUCLEOTIDE SEQUENCE</scope>
    <source>
        <strain evidence="7">CHK189-12415</strain>
    </source>
</reference>
<evidence type="ECO:0000256" key="5">
    <source>
        <dbReference type="ARBA" id="ARBA00022801"/>
    </source>
</evidence>
<dbReference type="GO" id="GO:0004177">
    <property type="term" value="F:aminopeptidase activity"/>
    <property type="evidence" value="ECO:0007669"/>
    <property type="project" value="UniProtKB-KW"/>
</dbReference>
<sequence>MNETVNLRYEPVGEGQFPLLGKVYAEAWKGSSSAFAPSAYRKKQTAEKAAERFKKQAKREKNLRFFLICRGKEPIGMYSTSLYPDRTGELRKLYLLPAYCGRGYGMEVLLHILWENRELDELFLWVPGANERAFRFYQKCGFAATGDEQEVAPEIGLSEYKMVLKAPLDVRAAVIRILLRESREAHASALQGLLAGPQPEEAEKTTPAPTLSGETADLFAGWLAALCGAGGVAGDEGNVAKALSNLLSRYTSDIEIDPFQNVIARIRRPGENKPHILLDAHIDEIGMLVQKTLKNGFVRCVRDGGIDPRLTAGQEVTLHGARDIPGVVVPPADGKLPASDGVLIDTGLSEEELKETLTPGDMVTFRGPFTRLGERRFTAKALDDRSCAAAILYALELTKGEELPCGVSVLFSSQEEIGGHGAKVAAERLRPDQAIASDVSFALTPDADPDECGKMGDGAMIGVAPVLDRPMTEALKALAGEKGIPYQLELMGGRTGTNADAIFCTGGGVRTALISLPQKYMHSPIEIVDAGDIAAVGRLMAEYLRHPLPAARKEEA</sequence>
<dbReference type="InterPro" id="IPR016181">
    <property type="entry name" value="Acyl_CoA_acyltransferase"/>
</dbReference>
<dbReference type="InterPro" id="IPR000182">
    <property type="entry name" value="GNAT_dom"/>
</dbReference>
<dbReference type="InterPro" id="IPR051464">
    <property type="entry name" value="Peptidase_M42_aminopept"/>
</dbReference>
<dbReference type="AlphaFoldDB" id="A0A9D1DYH2"/>
<dbReference type="SUPFAM" id="SSF53187">
    <property type="entry name" value="Zn-dependent exopeptidases"/>
    <property type="match status" value="1"/>
</dbReference>
<dbReference type="InterPro" id="IPR023367">
    <property type="entry name" value="Peptidase_M42_dom2"/>
</dbReference>
<dbReference type="GO" id="GO:0016747">
    <property type="term" value="F:acyltransferase activity, transferring groups other than amino-acyl groups"/>
    <property type="evidence" value="ECO:0007669"/>
    <property type="project" value="InterPro"/>
</dbReference>
<dbReference type="Gene3D" id="3.40.630.30">
    <property type="match status" value="1"/>
</dbReference>
<comment type="caution">
    <text evidence="7">The sequence shown here is derived from an EMBL/GenBank/DDBJ whole genome shotgun (WGS) entry which is preliminary data.</text>
</comment>
<dbReference type="Pfam" id="PF00583">
    <property type="entry name" value="Acetyltransf_1"/>
    <property type="match status" value="1"/>
</dbReference>
<accession>A0A9D1DYH2</accession>
<dbReference type="GO" id="GO:0046872">
    <property type="term" value="F:metal ion binding"/>
    <property type="evidence" value="ECO:0007669"/>
    <property type="project" value="UniProtKB-KW"/>
</dbReference>
<comment type="similarity">
    <text evidence="1">Belongs to the peptidase M42 family.</text>
</comment>
<keyword evidence="4" id="KW-0479">Metal-binding</keyword>
<gene>
    <name evidence="7" type="ORF">IAB37_06335</name>
</gene>
<evidence type="ECO:0000259" key="6">
    <source>
        <dbReference type="PROSITE" id="PS51186"/>
    </source>
</evidence>
<dbReference type="Pfam" id="PF05343">
    <property type="entry name" value="Peptidase_M42"/>
    <property type="match status" value="1"/>
</dbReference>
<evidence type="ECO:0000313" key="7">
    <source>
        <dbReference type="EMBL" id="HIR61171.1"/>
    </source>
</evidence>
<dbReference type="SUPFAM" id="SSF55729">
    <property type="entry name" value="Acyl-CoA N-acyltransferases (Nat)"/>
    <property type="match status" value="1"/>
</dbReference>
<dbReference type="SUPFAM" id="SSF101821">
    <property type="entry name" value="Aminopeptidase/glucanase lid domain"/>
    <property type="match status" value="1"/>
</dbReference>
<keyword evidence="3" id="KW-0645">Protease</keyword>
<evidence type="ECO:0000313" key="8">
    <source>
        <dbReference type="Proteomes" id="UP000824241"/>
    </source>
</evidence>
<evidence type="ECO:0000256" key="2">
    <source>
        <dbReference type="ARBA" id="ARBA00022438"/>
    </source>
</evidence>
<name>A0A9D1DYH2_9FIRM</name>
<keyword evidence="2" id="KW-0031">Aminopeptidase</keyword>
<dbReference type="PROSITE" id="PS51186">
    <property type="entry name" value="GNAT"/>
    <property type="match status" value="1"/>
</dbReference>
<dbReference type="GO" id="GO:0006508">
    <property type="term" value="P:proteolysis"/>
    <property type="evidence" value="ECO:0007669"/>
    <property type="project" value="UniProtKB-KW"/>
</dbReference>
<dbReference type="CDD" id="cd04301">
    <property type="entry name" value="NAT_SF"/>
    <property type="match status" value="1"/>
</dbReference>
<dbReference type="EMBL" id="DVHA01000200">
    <property type="protein sequence ID" value="HIR61171.1"/>
    <property type="molecule type" value="Genomic_DNA"/>
</dbReference>